<protein>
    <recommendedName>
        <fullName evidence="10">Bifunctional purine biosynthesis protein PurH</fullName>
    </recommendedName>
    <domain>
        <recommendedName>
            <fullName evidence="10">Phosphoribosylaminoimidazolecarboxamide formyltransferase</fullName>
            <ecNumber evidence="10">2.1.2.3</ecNumber>
        </recommendedName>
        <alternativeName>
            <fullName evidence="10">AICAR transformylase</fullName>
        </alternativeName>
    </domain>
    <domain>
        <recommendedName>
            <fullName evidence="10">IMP cyclohydrolase</fullName>
            <ecNumber evidence="10">3.5.4.10</ecNumber>
        </recommendedName>
        <alternativeName>
            <fullName evidence="10">ATIC</fullName>
        </alternativeName>
        <alternativeName>
            <fullName evidence="10">IMP synthase</fullName>
        </alternativeName>
        <alternativeName>
            <fullName evidence="10">Inosinicase</fullName>
        </alternativeName>
    </domain>
</protein>
<proteinExistence type="inferred from homology"/>
<dbReference type="AlphaFoldDB" id="A0A9X3MXK9"/>
<dbReference type="GO" id="GO:0004643">
    <property type="term" value="F:phosphoribosylaminoimidazolecarboxamide formyltransferase activity"/>
    <property type="evidence" value="ECO:0007669"/>
    <property type="project" value="UniProtKB-UniRule"/>
</dbReference>
<evidence type="ECO:0000313" key="13">
    <source>
        <dbReference type="Proteomes" id="UP001149140"/>
    </source>
</evidence>
<dbReference type="HAMAP" id="MF_00139">
    <property type="entry name" value="PurH"/>
    <property type="match status" value="1"/>
</dbReference>
<evidence type="ECO:0000259" key="11">
    <source>
        <dbReference type="PROSITE" id="PS51855"/>
    </source>
</evidence>
<evidence type="ECO:0000256" key="5">
    <source>
        <dbReference type="ARBA" id="ARBA00022755"/>
    </source>
</evidence>
<dbReference type="GO" id="GO:0003937">
    <property type="term" value="F:IMP cyclohydrolase activity"/>
    <property type="evidence" value="ECO:0007669"/>
    <property type="project" value="UniProtKB-UniRule"/>
</dbReference>
<evidence type="ECO:0000256" key="3">
    <source>
        <dbReference type="ARBA" id="ARBA00007667"/>
    </source>
</evidence>
<dbReference type="InterPro" id="IPR016193">
    <property type="entry name" value="Cytidine_deaminase-like"/>
</dbReference>
<dbReference type="CDD" id="cd01421">
    <property type="entry name" value="IMPCH"/>
    <property type="match status" value="1"/>
</dbReference>
<comment type="pathway">
    <text evidence="1 10">Purine metabolism; IMP biosynthesis via de novo pathway; IMP from 5-formamido-1-(5-phospho-D-ribosyl)imidazole-4-carboxamide: step 1/1.</text>
</comment>
<evidence type="ECO:0000256" key="2">
    <source>
        <dbReference type="ARBA" id="ARBA00004954"/>
    </source>
</evidence>
<dbReference type="GO" id="GO:0006189">
    <property type="term" value="P:'de novo' IMP biosynthetic process"/>
    <property type="evidence" value="ECO:0007669"/>
    <property type="project" value="UniProtKB-UniRule"/>
</dbReference>
<evidence type="ECO:0000256" key="4">
    <source>
        <dbReference type="ARBA" id="ARBA00022679"/>
    </source>
</evidence>
<dbReference type="NCBIfam" id="TIGR00355">
    <property type="entry name" value="purH"/>
    <property type="match status" value="1"/>
</dbReference>
<dbReference type="PIRSF" id="PIRSF000414">
    <property type="entry name" value="AICARFT_IMPCHas"/>
    <property type="match status" value="1"/>
</dbReference>
<evidence type="ECO:0000256" key="9">
    <source>
        <dbReference type="ARBA" id="ARBA00050687"/>
    </source>
</evidence>
<comment type="caution">
    <text evidence="12">The sequence shown here is derived from an EMBL/GenBank/DDBJ whole genome shotgun (WGS) entry which is preliminary data.</text>
</comment>
<dbReference type="NCBIfam" id="NF002049">
    <property type="entry name" value="PRK00881.1"/>
    <property type="match status" value="1"/>
</dbReference>
<keyword evidence="7 10" id="KW-0511">Multifunctional enzyme</keyword>
<dbReference type="Gene3D" id="3.40.140.20">
    <property type="match status" value="2"/>
</dbReference>
<dbReference type="FunFam" id="3.40.50.1380:FF:000001">
    <property type="entry name" value="Bifunctional purine biosynthesis protein PurH"/>
    <property type="match status" value="1"/>
</dbReference>
<dbReference type="InterPro" id="IPR036914">
    <property type="entry name" value="MGS-like_dom_sf"/>
</dbReference>
<evidence type="ECO:0000256" key="10">
    <source>
        <dbReference type="HAMAP-Rule" id="MF_00139"/>
    </source>
</evidence>
<dbReference type="SMART" id="SM00851">
    <property type="entry name" value="MGS"/>
    <property type="match status" value="1"/>
</dbReference>
<dbReference type="PROSITE" id="PS51855">
    <property type="entry name" value="MGS"/>
    <property type="match status" value="1"/>
</dbReference>
<dbReference type="InterPro" id="IPR011607">
    <property type="entry name" value="MGS-like_dom"/>
</dbReference>
<evidence type="ECO:0000256" key="8">
    <source>
        <dbReference type="ARBA" id="ARBA00050488"/>
    </source>
</evidence>
<comment type="domain">
    <text evidence="10">The IMP cyclohydrolase activity resides in the N-terminal region.</text>
</comment>
<evidence type="ECO:0000256" key="1">
    <source>
        <dbReference type="ARBA" id="ARBA00004844"/>
    </source>
</evidence>
<evidence type="ECO:0000256" key="6">
    <source>
        <dbReference type="ARBA" id="ARBA00022801"/>
    </source>
</evidence>
<dbReference type="SUPFAM" id="SSF52335">
    <property type="entry name" value="Methylglyoxal synthase-like"/>
    <property type="match status" value="1"/>
</dbReference>
<accession>A0A9X3MXK9</accession>
<dbReference type="InterPro" id="IPR024051">
    <property type="entry name" value="AICAR_Tfase_dup_dom_sf"/>
</dbReference>
<dbReference type="EC" id="2.1.2.3" evidence="10"/>
<dbReference type="Gene3D" id="3.40.50.1380">
    <property type="entry name" value="Methylglyoxal synthase-like domain"/>
    <property type="match status" value="1"/>
</dbReference>
<dbReference type="PANTHER" id="PTHR11692">
    <property type="entry name" value="BIFUNCTIONAL PURINE BIOSYNTHESIS PROTEIN PURH"/>
    <property type="match status" value="1"/>
</dbReference>
<comment type="catalytic activity">
    <reaction evidence="8 10">
        <text>(6R)-10-formyltetrahydrofolate + 5-amino-1-(5-phospho-beta-D-ribosyl)imidazole-4-carboxamide = 5-formamido-1-(5-phospho-D-ribosyl)imidazole-4-carboxamide + (6S)-5,6,7,8-tetrahydrofolate</text>
        <dbReference type="Rhea" id="RHEA:22192"/>
        <dbReference type="ChEBI" id="CHEBI:57453"/>
        <dbReference type="ChEBI" id="CHEBI:58467"/>
        <dbReference type="ChEBI" id="CHEBI:58475"/>
        <dbReference type="ChEBI" id="CHEBI:195366"/>
        <dbReference type="EC" id="2.1.2.3"/>
    </reaction>
</comment>
<comment type="catalytic activity">
    <reaction evidence="9 10">
        <text>IMP + H2O = 5-formamido-1-(5-phospho-D-ribosyl)imidazole-4-carboxamide</text>
        <dbReference type="Rhea" id="RHEA:18445"/>
        <dbReference type="ChEBI" id="CHEBI:15377"/>
        <dbReference type="ChEBI" id="CHEBI:58053"/>
        <dbReference type="ChEBI" id="CHEBI:58467"/>
        <dbReference type="EC" id="3.5.4.10"/>
    </reaction>
</comment>
<dbReference type="EC" id="3.5.4.10" evidence="10"/>
<evidence type="ECO:0000256" key="7">
    <source>
        <dbReference type="ARBA" id="ARBA00023268"/>
    </source>
</evidence>
<comment type="pathway">
    <text evidence="2 10">Purine metabolism; IMP biosynthesis via de novo pathway; 5-formamido-1-(5-phospho-D-ribosyl)imidazole-4-carboxamide from 5-amino-1-(5-phospho-D-ribosyl)imidazole-4-carboxamide (10-formyl THF route): step 1/1.</text>
</comment>
<dbReference type="Pfam" id="PF02142">
    <property type="entry name" value="MGS"/>
    <property type="match status" value="1"/>
</dbReference>
<dbReference type="GO" id="GO:0005829">
    <property type="term" value="C:cytosol"/>
    <property type="evidence" value="ECO:0007669"/>
    <property type="project" value="TreeGrafter"/>
</dbReference>
<dbReference type="SUPFAM" id="SSF53927">
    <property type="entry name" value="Cytidine deaminase-like"/>
    <property type="match status" value="1"/>
</dbReference>
<dbReference type="InterPro" id="IPR002695">
    <property type="entry name" value="PurH-like"/>
</dbReference>
<keyword evidence="6 10" id="KW-0378">Hydrolase</keyword>
<keyword evidence="13" id="KW-1185">Reference proteome</keyword>
<dbReference type="PANTHER" id="PTHR11692:SF0">
    <property type="entry name" value="BIFUNCTIONAL PURINE BIOSYNTHESIS PROTEIN ATIC"/>
    <property type="match status" value="1"/>
</dbReference>
<dbReference type="FunFam" id="3.40.140.20:FF:000001">
    <property type="entry name" value="Bifunctional purine biosynthesis protein PurH"/>
    <property type="match status" value="1"/>
</dbReference>
<evidence type="ECO:0000313" key="12">
    <source>
        <dbReference type="EMBL" id="MDA0164620.1"/>
    </source>
</evidence>
<sequence length="535" mass="57520">MTDTGIVRGAMEAMVQPGEVRVRRALLSVSDKTGIVEFARGLASLGVELLSTGGTATALREGGLDVRAVEDFTGFPEIMGGRVKTLHPKIYAGLLALRDNDEHMAAAAEHEVEFVDLVCVNLYPFEQTAARRGATDHEVIENIDIGGPTMIRAAAKNFAFTAVVVNPASYDAVLQELKDAGARLSLGTRESLAAEAFSYTARYDSAISRWFVEKQDDFPPLLLNAYEKVTDLAYGENPHQRAAYYAQAGARMHVLSMVRQLGGKELSFNNVLDLNSARLLVQEFELPACAIIKHNNPCGVAVGGSVTEAYSAAFACDPMSAFGGVICVNRTVDATFAEALLKQFCEVIIAPSFTDEALAMLAAKPNMRILEDGERRGVNVAERDIKRVMGGLLIQDRDMGLEDRTEMQVVTERKPTEAEWGEMLFAWKVCKHVRSNAIVLSNDLASVGVGAGQMSRVDSVRLAIEKARAAGSSLLGAAMASDAFFPFSDGPQLAVDAGITTIIQPGGSKADPVVVQAANAAGISMVLTHRRHFKH</sequence>
<dbReference type="EMBL" id="JAPDOD010000036">
    <property type="protein sequence ID" value="MDA0164620.1"/>
    <property type="molecule type" value="Genomic_DNA"/>
</dbReference>
<dbReference type="Proteomes" id="UP001149140">
    <property type="component" value="Unassembled WGS sequence"/>
</dbReference>
<organism evidence="12 13">
    <name type="scientific">Solirubrobacter ginsenosidimutans</name>
    <dbReference type="NCBI Taxonomy" id="490573"/>
    <lineage>
        <taxon>Bacteria</taxon>
        <taxon>Bacillati</taxon>
        <taxon>Actinomycetota</taxon>
        <taxon>Thermoleophilia</taxon>
        <taxon>Solirubrobacterales</taxon>
        <taxon>Solirubrobacteraceae</taxon>
        <taxon>Solirubrobacter</taxon>
    </lineage>
</organism>
<dbReference type="SMART" id="SM00798">
    <property type="entry name" value="AICARFT_IMPCHas"/>
    <property type="match status" value="1"/>
</dbReference>
<name>A0A9X3MXK9_9ACTN</name>
<keyword evidence="4 10" id="KW-0808">Transferase</keyword>
<comment type="similarity">
    <text evidence="3 10">Belongs to the PurH family.</text>
</comment>
<reference evidence="12" key="1">
    <citation type="submission" date="2022-10" db="EMBL/GenBank/DDBJ databases">
        <title>The WGS of Solirubrobacter ginsenosidimutans DSM 21036.</title>
        <authorList>
            <person name="Jiang Z."/>
        </authorList>
    </citation>
    <scope>NUCLEOTIDE SEQUENCE</scope>
    <source>
        <strain evidence="12">DSM 21036</strain>
    </source>
</reference>
<feature type="domain" description="MGS-like" evidence="11">
    <location>
        <begin position="14"/>
        <end position="165"/>
    </location>
</feature>
<dbReference type="Pfam" id="PF01808">
    <property type="entry name" value="AICARFT_IMPCHas"/>
    <property type="match status" value="1"/>
</dbReference>
<gene>
    <name evidence="10 12" type="primary">purH</name>
    <name evidence="12" type="ORF">OM076_30415</name>
</gene>
<keyword evidence="5 10" id="KW-0658">Purine biosynthesis</keyword>